<dbReference type="InterPro" id="IPR045670">
    <property type="entry name" value="DUF5916"/>
</dbReference>
<dbReference type="Gene3D" id="2.60.40.1190">
    <property type="match status" value="1"/>
</dbReference>
<dbReference type="Pfam" id="PF06452">
    <property type="entry name" value="CBM9_1"/>
    <property type="match status" value="1"/>
</dbReference>
<gene>
    <name evidence="3" type="ORF">FJY75_06165</name>
</gene>
<name>A0A937X8C6_UNCEI</name>
<evidence type="ECO:0000259" key="1">
    <source>
        <dbReference type="Pfam" id="PF06452"/>
    </source>
</evidence>
<feature type="domain" description="DUF5916" evidence="2">
    <location>
        <begin position="253"/>
        <end position="319"/>
    </location>
</feature>
<dbReference type="InterPro" id="IPR010502">
    <property type="entry name" value="Carb-bd_dom_fam9"/>
</dbReference>
<feature type="domain" description="Carbohydrate-binding" evidence="1">
    <location>
        <begin position="23"/>
        <end position="165"/>
    </location>
</feature>
<dbReference type="GO" id="GO:0004553">
    <property type="term" value="F:hydrolase activity, hydrolyzing O-glycosyl compounds"/>
    <property type="evidence" value="ECO:0007669"/>
    <property type="project" value="InterPro"/>
</dbReference>
<dbReference type="SUPFAM" id="SSF49344">
    <property type="entry name" value="CBD9-like"/>
    <property type="match status" value="1"/>
</dbReference>
<dbReference type="CDD" id="cd09618">
    <property type="entry name" value="CBM9_like_2"/>
    <property type="match status" value="1"/>
</dbReference>
<accession>A0A937X8C6</accession>
<evidence type="ECO:0000259" key="2">
    <source>
        <dbReference type="Pfam" id="PF19313"/>
    </source>
</evidence>
<reference evidence="3" key="1">
    <citation type="submission" date="2019-03" db="EMBL/GenBank/DDBJ databases">
        <title>Lake Tanganyika Metagenome-Assembled Genomes (MAGs).</title>
        <authorList>
            <person name="Tran P."/>
        </authorList>
    </citation>
    <scope>NUCLEOTIDE SEQUENCE</scope>
    <source>
        <strain evidence="3">M_DeepCast_400m_m2_100</strain>
    </source>
</reference>
<protein>
    <submittedName>
        <fullName evidence="3">Carbohydrate binding family 9 domain-containing protein</fullName>
    </submittedName>
</protein>
<dbReference type="AlphaFoldDB" id="A0A937X8C6"/>
<sequence>ADAFQPVFEPALTVSRAAGDIQIDGRLGDPGWTDAARADGFAEVSPGENIEPLVETEAYVTYDDDHLYVAFVCADDPARLRATMCQRDLYDSDDAIGLQVDTFGDATWAYEFYVNPYGIQRDGMWTSVHGSDSGFDMVWHSAARVTERGYTVELAVPLSGMRFPDTEVQAWRVNFIRIHPRESNRQYSWAAYDRDEQCMPCQWGRLAGIEGVRPGKGLEFLPSFIGYQTGRLTDVLDPAAGFRNDDPTGELSLGAKYSVSSNVTVEVAVNPDFSQIEADAAQIDVNTTIFQRYPERRPFFQEGNDLFRTMFNSFYTRMVNDPEFAAKSTARWGRTRLGLLVARDEHSPYIVPTEERSYSAAPGRSTVTVARGIHSFGDNSQAGFMATDRRYDHGGSGTILSGDFSLRLSSVYSWVGQFIASHSAEPDDIAVSPGRTFDGGRHTVDLDGESYSGTALITELRRRSRTWNFTLDYNQLDPTYRTQTGYDPWNDQRNVFLYSGYTLRRAAGLIESVTPGIFVDGRWNMDGRRKWQHFNGQVDLQLRWAQTHLNLSGSGGREMWGGVEFERLWGTSVNLESRPHGAVACAAAARLGRGPAFSTLGLGEERGLSLALELKPVDRLILEPTLDYIRSEDAETGDFLFRQTIARARLRLQVNPRLSLRLVVQHSDTVDPLYRGYAQAGEFPLYHMYFGRKWEIDPLLTYRLNPFSVFYLGSTHDYRDFNAAHPEEPADRQMTERQFFMKVQYLVQV</sequence>
<dbReference type="Proteomes" id="UP000748308">
    <property type="component" value="Unassembled WGS sequence"/>
</dbReference>
<dbReference type="GO" id="GO:0016052">
    <property type="term" value="P:carbohydrate catabolic process"/>
    <property type="evidence" value="ECO:0007669"/>
    <property type="project" value="InterPro"/>
</dbReference>
<evidence type="ECO:0000313" key="4">
    <source>
        <dbReference type="Proteomes" id="UP000748308"/>
    </source>
</evidence>
<dbReference type="Pfam" id="PF19313">
    <property type="entry name" value="DUF5916"/>
    <property type="match status" value="1"/>
</dbReference>
<evidence type="ECO:0000313" key="3">
    <source>
        <dbReference type="EMBL" id="MBM3317420.1"/>
    </source>
</evidence>
<feature type="non-terminal residue" evidence="3">
    <location>
        <position position="1"/>
    </location>
</feature>
<proteinExistence type="predicted"/>
<comment type="caution">
    <text evidence="3">The sequence shown here is derived from an EMBL/GenBank/DDBJ whole genome shotgun (WGS) entry which is preliminary data.</text>
</comment>
<organism evidence="3 4">
    <name type="scientific">Eiseniibacteriota bacterium</name>
    <dbReference type="NCBI Taxonomy" id="2212470"/>
    <lineage>
        <taxon>Bacteria</taxon>
        <taxon>Candidatus Eiseniibacteriota</taxon>
    </lineage>
</organism>
<dbReference type="GO" id="GO:0030246">
    <property type="term" value="F:carbohydrate binding"/>
    <property type="evidence" value="ECO:0007669"/>
    <property type="project" value="InterPro"/>
</dbReference>
<dbReference type="EMBL" id="VGIY01000122">
    <property type="protein sequence ID" value="MBM3317420.1"/>
    <property type="molecule type" value="Genomic_DNA"/>
</dbReference>